<evidence type="ECO:0000256" key="5">
    <source>
        <dbReference type="ARBA" id="ARBA00022679"/>
    </source>
</evidence>
<evidence type="ECO:0000313" key="11">
    <source>
        <dbReference type="EMBL" id="VFU15097.1"/>
    </source>
</evidence>
<name>A0A485M1U2_9ZZZZ</name>
<dbReference type="GO" id="GO:0046872">
    <property type="term" value="F:metal ion binding"/>
    <property type="evidence" value="ECO:0007669"/>
    <property type="project" value="UniProtKB-KW"/>
</dbReference>
<dbReference type="PANTHER" id="PTHR30040">
    <property type="entry name" value="THIAMINE BIOSYNTHESIS LIPOPROTEIN APBE"/>
    <property type="match status" value="1"/>
</dbReference>
<evidence type="ECO:0000256" key="9">
    <source>
        <dbReference type="ARBA" id="ARBA00031306"/>
    </source>
</evidence>
<dbReference type="EC" id="2.7.1.180" evidence="2"/>
<evidence type="ECO:0000256" key="8">
    <source>
        <dbReference type="ARBA" id="ARBA00022842"/>
    </source>
</evidence>
<evidence type="ECO:0000256" key="6">
    <source>
        <dbReference type="ARBA" id="ARBA00022723"/>
    </source>
</evidence>
<dbReference type="EMBL" id="CAADRN010000207">
    <property type="protein sequence ID" value="VFU15097.1"/>
    <property type="molecule type" value="Genomic_DNA"/>
</dbReference>
<comment type="cofactor">
    <cofactor evidence="1">
        <name>Mg(2+)</name>
        <dbReference type="ChEBI" id="CHEBI:18420"/>
    </cofactor>
</comment>
<keyword evidence="4" id="KW-0285">Flavoprotein</keyword>
<gene>
    <name evidence="11" type="primary">apbE</name>
    <name evidence="11" type="ORF">SCFA_2850003</name>
</gene>
<organism evidence="11">
    <name type="scientific">anaerobic digester metagenome</name>
    <dbReference type="NCBI Taxonomy" id="1263854"/>
    <lineage>
        <taxon>unclassified sequences</taxon>
        <taxon>metagenomes</taxon>
        <taxon>ecological metagenomes</taxon>
    </lineage>
</organism>
<keyword evidence="6" id="KW-0479">Metal-binding</keyword>
<evidence type="ECO:0000256" key="2">
    <source>
        <dbReference type="ARBA" id="ARBA00011955"/>
    </source>
</evidence>
<dbReference type="PROSITE" id="PS51257">
    <property type="entry name" value="PROKAR_LIPOPROTEIN"/>
    <property type="match status" value="1"/>
</dbReference>
<evidence type="ECO:0000256" key="3">
    <source>
        <dbReference type="ARBA" id="ARBA00016337"/>
    </source>
</evidence>
<comment type="catalytic activity">
    <reaction evidence="10">
        <text>L-threonyl-[protein] + FAD = FMN-L-threonyl-[protein] + AMP + H(+)</text>
        <dbReference type="Rhea" id="RHEA:36847"/>
        <dbReference type="Rhea" id="RHEA-COMP:11060"/>
        <dbReference type="Rhea" id="RHEA-COMP:11061"/>
        <dbReference type="ChEBI" id="CHEBI:15378"/>
        <dbReference type="ChEBI" id="CHEBI:30013"/>
        <dbReference type="ChEBI" id="CHEBI:57692"/>
        <dbReference type="ChEBI" id="CHEBI:74257"/>
        <dbReference type="ChEBI" id="CHEBI:456215"/>
        <dbReference type="EC" id="2.7.1.180"/>
    </reaction>
</comment>
<sequence length="363" mass="39343">MVNFYLKSWTVLVTIIFVLIACTGCRQRSTSLQDFSGEEFIMNTLVRVHVICEDEEKGRKALKQAFDVFKKIDHLTNRFPENKPVAFSPGDVLKINGSAGLKPVQVSADTIRIIQRSQYYAGLTGGAFDVSIGPVMDSWGFGNNQQYVPADEEIGRALSLVDYGKVEVDPGKATVFLTEPGMSLDLGGVAKGYAMDEAVKALREVGMKHALINAGGCVYALGTRPDGEPWRVGIQDPRSSGDIVAILSLKDSAAVTSGDYQRYFEQEGVLYHHIIDPSTGKQARELIQTTVVSESATDADILSTALFVLGPRRGMSFVEDLPGTGAVLIGPDKVVLATANLNNQLTFTGDGGYQIARNVTQKR</sequence>
<reference evidence="11" key="1">
    <citation type="submission" date="2019-03" db="EMBL/GenBank/DDBJ databases">
        <authorList>
            <person name="Hao L."/>
        </authorList>
    </citation>
    <scope>NUCLEOTIDE SEQUENCE</scope>
</reference>
<dbReference type="InterPro" id="IPR003374">
    <property type="entry name" value="ApbE-like_sf"/>
</dbReference>
<proteinExistence type="predicted"/>
<evidence type="ECO:0000256" key="10">
    <source>
        <dbReference type="ARBA" id="ARBA00048540"/>
    </source>
</evidence>
<dbReference type="AlphaFoldDB" id="A0A485M1U2"/>
<dbReference type="PANTHER" id="PTHR30040:SF2">
    <property type="entry name" value="FAD:PROTEIN FMN TRANSFERASE"/>
    <property type="match status" value="1"/>
</dbReference>
<dbReference type="InterPro" id="IPR024932">
    <property type="entry name" value="ApbE"/>
</dbReference>
<evidence type="ECO:0000256" key="4">
    <source>
        <dbReference type="ARBA" id="ARBA00022630"/>
    </source>
</evidence>
<evidence type="ECO:0000256" key="1">
    <source>
        <dbReference type="ARBA" id="ARBA00001946"/>
    </source>
</evidence>
<dbReference type="GO" id="GO:0016740">
    <property type="term" value="F:transferase activity"/>
    <property type="evidence" value="ECO:0007669"/>
    <property type="project" value="UniProtKB-KW"/>
</dbReference>
<keyword evidence="5 11" id="KW-0808">Transferase</keyword>
<protein>
    <recommendedName>
        <fullName evidence="3">FAD:protein FMN transferase</fullName>
        <ecNumber evidence="2">2.7.1.180</ecNumber>
    </recommendedName>
    <alternativeName>
        <fullName evidence="9">Flavin transferase</fullName>
    </alternativeName>
</protein>
<keyword evidence="7" id="KW-0274">FAD</keyword>
<keyword evidence="8" id="KW-0460">Magnesium</keyword>
<dbReference type="Gene3D" id="3.10.520.10">
    <property type="entry name" value="ApbE-like domains"/>
    <property type="match status" value="1"/>
</dbReference>
<dbReference type="PIRSF" id="PIRSF006268">
    <property type="entry name" value="ApbE"/>
    <property type="match status" value="1"/>
</dbReference>
<accession>A0A485M1U2</accession>
<dbReference type="Pfam" id="PF02424">
    <property type="entry name" value="ApbE"/>
    <property type="match status" value="1"/>
</dbReference>
<evidence type="ECO:0000256" key="7">
    <source>
        <dbReference type="ARBA" id="ARBA00022827"/>
    </source>
</evidence>
<dbReference type="SUPFAM" id="SSF143631">
    <property type="entry name" value="ApbE-like"/>
    <property type="match status" value="1"/>
</dbReference>